<protein>
    <recommendedName>
        <fullName evidence="11">Glycosyltransferase RgtA/B/C/D-like domain-containing protein</fullName>
    </recommendedName>
</protein>
<comment type="subcellular location">
    <subcellularLocation>
        <location evidence="1">Cell membrane</location>
        <topology evidence="1">Multi-pass membrane protein</topology>
    </subcellularLocation>
</comment>
<feature type="transmembrane region" description="Helical" evidence="8">
    <location>
        <begin position="118"/>
        <end position="137"/>
    </location>
</feature>
<evidence type="ECO:0008006" key="11">
    <source>
        <dbReference type="Google" id="ProtNLM"/>
    </source>
</evidence>
<keyword evidence="3" id="KW-0328">Glycosyltransferase</keyword>
<dbReference type="RefSeq" id="WP_201370809.1">
    <property type="nucleotide sequence ID" value="NZ_BNJG01000001.1"/>
</dbReference>
<dbReference type="EMBL" id="BNJG01000001">
    <property type="protein sequence ID" value="GHO54055.1"/>
    <property type="molecule type" value="Genomic_DNA"/>
</dbReference>
<name>A0ABQ3UNV4_9CHLR</name>
<evidence type="ECO:0000256" key="6">
    <source>
        <dbReference type="ARBA" id="ARBA00022989"/>
    </source>
</evidence>
<evidence type="ECO:0000313" key="9">
    <source>
        <dbReference type="EMBL" id="GHO54055.1"/>
    </source>
</evidence>
<feature type="transmembrane region" description="Helical" evidence="8">
    <location>
        <begin position="299"/>
        <end position="320"/>
    </location>
</feature>
<dbReference type="PANTHER" id="PTHR33908">
    <property type="entry name" value="MANNOSYLTRANSFERASE YKCB-RELATED"/>
    <property type="match status" value="1"/>
</dbReference>
<evidence type="ECO:0000256" key="4">
    <source>
        <dbReference type="ARBA" id="ARBA00022679"/>
    </source>
</evidence>
<dbReference type="PANTHER" id="PTHR33908:SF11">
    <property type="entry name" value="MEMBRANE PROTEIN"/>
    <property type="match status" value="1"/>
</dbReference>
<keyword evidence="6 8" id="KW-1133">Transmembrane helix</keyword>
<evidence type="ECO:0000256" key="7">
    <source>
        <dbReference type="ARBA" id="ARBA00023136"/>
    </source>
</evidence>
<evidence type="ECO:0000256" key="2">
    <source>
        <dbReference type="ARBA" id="ARBA00022475"/>
    </source>
</evidence>
<evidence type="ECO:0000313" key="10">
    <source>
        <dbReference type="Proteomes" id="UP000654345"/>
    </source>
</evidence>
<feature type="transmembrane region" description="Helical" evidence="8">
    <location>
        <begin position="397"/>
        <end position="415"/>
    </location>
</feature>
<evidence type="ECO:0000256" key="8">
    <source>
        <dbReference type="SAM" id="Phobius"/>
    </source>
</evidence>
<feature type="transmembrane region" description="Helical" evidence="8">
    <location>
        <begin position="169"/>
        <end position="188"/>
    </location>
</feature>
<proteinExistence type="predicted"/>
<keyword evidence="2" id="KW-1003">Cell membrane</keyword>
<feature type="transmembrane region" description="Helical" evidence="8">
    <location>
        <begin position="144"/>
        <end position="163"/>
    </location>
</feature>
<evidence type="ECO:0000256" key="5">
    <source>
        <dbReference type="ARBA" id="ARBA00022692"/>
    </source>
</evidence>
<dbReference type="Proteomes" id="UP000654345">
    <property type="component" value="Unassembled WGS sequence"/>
</dbReference>
<keyword evidence="5 8" id="KW-0812">Transmembrane</keyword>
<feature type="transmembrane region" description="Helical" evidence="8">
    <location>
        <begin position="39"/>
        <end position="56"/>
    </location>
</feature>
<evidence type="ECO:0000256" key="1">
    <source>
        <dbReference type="ARBA" id="ARBA00004651"/>
    </source>
</evidence>
<sequence length="554" mass="62082">MSQKFKSPFVVQDGLDSDDSSGAISLREARRSAYSLPSTWLSGCLLFIAALTFNLYRIGTPSVWFDEAFSVELAGQPLPLLWRLVSTQEPNMGLYHLFLHGWLSVANAAGFLQTEAVVRLPSAIFAALGTVVVFLLGRRVRSNSAGIVAAALYLLNDWQLVYAQQARAYSLQVLLLCLSWYALLSILARPRATKWYWIIYVSTSVLAIYTHLFSVVILGTQVLALAVVWLFPGLFATGEARKHLRSHIQVFLGCFALVLVLSLPMLLLSRTADKTGWLPQARLSDLLYFWHSVSGNSKYYLLAMLAMLAIAVGLVFWSRLVAGRGQRVEEVESHVYYQTLWGWLLLCWLLVPIVSTYLISQGSIRLFSARYLIVVVPALTLVLAYVIGNIRWRLPRFGLALVLLALAVMVVPFYYRSAQVEDWNSATAWVQEHFQDGDGMICYDNSVQQGCQVAVEYYLHAYPGPAHFEVGAPGEFSWENMGPARTAGPDEAVDPMALQTFASRHQRLIFIVGRLPDDAAANKTSIALNWLQSQYHLESSFQKRTVQVYLYTVR</sequence>
<organism evidence="9 10">
    <name type="scientific">Ktedonobacter robiniae</name>
    <dbReference type="NCBI Taxonomy" id="2778365"/>
    <lineage>
        <taxon>Bacteria</taxon>
        <taxon>Bacillati</taxon>
        <taxon>Chloroflexota</taxon>
        <taxon>Ktedonobacteria</taxon>
        <taxon>Ktedonobacterales</taxon>
        <taxon>Ktedonobacteraceae</taxon>
        <taxon>Ktedonobacter</taxon>
    </lineage>
</organism>
<evidence type="ECO:0000256" key="3">
    <source>
        <dbReference type="ARBA" id="ARBA00022676"/>
    </source>
</evidence>
<gene>
    <name evidence="9" type="ORF">KSB_25300</name>
</gene>
<keyword evidence="10" id="KW-1185">Reference proteome</keyword>
<keyword evidence="7 8" id="KW-0472">Membrane</keyword>
<accession>A0ABQ3UNV4</accession>
<reference evidence="9 10" key="1">
    <citation type="journal article" date="2021" name="Int. J. Syst. Evol. Microbiol.">
        <title>Reticulibacter mediterranei gen. nov., sp. nov., within the new family Reticulibacteraceae fam. nov., and Ktedonospora formicarum gen. nov., sp. nov., Ktedonobacter robiniae sp. nov., Dictyobacter formicarum sp. nov. and Dictyobacter arantiisoli sp. nov., belonging to the class Ktedonobacteria.</title>
        <authorList>
            <person name="Yabe S."/>
            <person name="Zheng Y."/>
            <person name="Wang C.M."/>
            <person name="Sakai Y."/>
            <person name="Abe K."/>
            <person name="Yokota A."/>
            <person name="Donadio S."/>
            <person name="Cavaletti L."/>
            <person name="Monciardini P."/>
        </authorList>
    </citation>
    <scope>NUCLEOTIDE SEQUENCE [LARGE SCALE GENOMIC DNA]</scope>
    <source>
        <strain evidence="9 10">SOSP1-30</strain>
    </source>
</reference>
<keyword evidence="4" id="KW-0808">Transferase</keyword>
<feature type="transmembrane region" description="Helical" evidence="8">
    <location>
        <begin position="218"/>
        <end position="236"/>
    </location>
</feature>
<comment type="caution">
    <text evidence="9">The sequence shown here is derived from an EMBL/GenBank/DDBJ whole genome shotgun (WGS) entry which is preliminary data.</text>
</comment>
<feature type="transmembrane region" description="Helical" evidence="8">
    <location>
        <begin position="248"/>
        <end position="268"/>
    </location>
</feature>
<feature type="transmembrane region" description="Helical" evidence="8">
    <location>
        <begin position="340"/>
        <end position="359"/>
    </location>
</feature>
<dbReference type="InterPro" id="IPR050297">
    <property type="entry name" value="LipidA_mod_glycosyltrf_83"/>
</dbReference>
<feature type="transmembrane region" description="Helical" evidence="8">
    <location>
        <begin position="371"/>
        <end position="390"/>
    </location>
</feature>